<keyword evidence="3" id="KW-1185">Reference proteome</keyword>
<dbReference type="EMBL" id="JAFIRN010000009">
    <property type="protein sequence ID" value="KAG5841821.1"/>
    <property type="molecule type" value="Genomic_DNA"/>
</dbReference>
<reference evidence="2" key="1">
    <citation type="submission" date="2021-01" db="EMBL/GenBank/DDBJ databases">
        <title>A chromosome-scale assembly of European eel, Anguilla anguilla.</title>
        <authorList>
            <person name="Henkel C."/>
            <person name="Jong-Raadsen S.A."/>
            <person name="Dufour S."/>
            <person name="Weltzien F.-A."/>
            <person name="Palstra A.P."/>
            <person name="Pelster B."/>
            <person name="Spaink H.P."/>
            <person name="Van Den Thillart G.E."/>
            <person name="Jansen H."/>
            <person name="Zahm M."/>
            <person name="Klopp C."/>
            <person name="Cedric C."/>
            <person name="Louis A."/>
            <person name="Berthelot C."/>
            <person name="Parey E."/>
            <person name="Roest Crollius H."/>
            <person name="Montfort J."/>
            <person name="Robinson-Rechavi M."/>
            <person name="Bucao C."/>
            <person name="Bouchez O."/>
            <person name="Gislard M."/>
            <person name="Lluch J."/>
            <person name="Milhes M."/>
            <person name="Lampietro C."/>
            <person name="Lopez Roques C."/>
            <person name="Donnadieu C."/>
            <person name="Braasch I."/>
            <person name="Desvignes T."/>
            <person name="Postlethwait J."/>
            <person name="Bobe J."/>
            <person name="Guiguen Y."/>
            <person name="Dirks R."/>
        </authorList>
    </citation>
    <scope>NUCLEOTIDE SEQUENCE</scope>
    <source>
        <strain evidence="2">Tag_6206</strain>
        <tissue evidence="2">Liver</tissue>
    </source>
</reference>
<evidence type="ECO:0000256" key="1">
    <source>
        <dbReference type="SAM" id="MobiDB-lite"/>
    </source>
</evidence>
<evidence type="ECO:0000313" key="3">
    <source>
        <dbReference type="Proteomes" id="UP001044222"/>
    </source>
</evidence>
<sequence length="237" mass="24090">MALSPDASLPALHARADPHSGPLVPQSGSHPPPVRAGHSPLLQNLGGGAPGSQPGTVQLLSKEEDFTDSGRSYYASELRPSSSSPSLASATSSSSSSALKQEAELRGPASPTLALVRPHSITLREAGAFPSDGGTATPLSPISTSTFRLLDVAATGSDITARDTTDVSPDSSSADGATGSSLAPVPSPGSTVSRSRGEEPPGAWPLLPRSHPPVPRTTSKTDSSQQPIRRTGPRRSA</sequence>
<feature type="compositionally biased region" description="Polar residues" evidence="1">
    <location>
        <begin position="216"/>
        <end position="228"/>
    </location>
</feature>
<dbReference type="AlphaFoldDB" id="A0A9D3M4R5"/>
<accession>A0A9D3M4R5</accession>
<gene>
    <name evidence="2" type="ORF">ANANG_G00171030</name>
</gene>
<comment type="caution">
    <text evidence="2">The sequence shown here is derived from an EMBL/GenBank/DDBJ whole genome shotgun (WGS) entry which is preliminary data.</text>
</comment>
<evidence type="ECO:0000313" key="2">
    <source>
        <dbReference type="EMBL" id="KAG5841821.1"/>
    </source>
</evidence>
<name>A0A9D3M4R5_ANGAN</name>
<organism evidence="2 3">
    <name type="scientific">Anguilla anguilla</name>
    <name type="common">European freshwater eel</name>
    <name type="synonym">Muraena anguilla</name>
    <dbReference type="NCBI Taxonomy" id="7936"/>
    <lineage>
        <taxon>Eukaryota</taxon>
        <taxon>Metazoa</taxon>
        <taxon>Chordata</taxon>
        <taxon>Craniata</taxon>
        <taxon>Vertebrata</taxon>
        <taxon>Euteleostomi</taxon>
        <taxon>Actinopterygii</taxon>
        <taxon>Neopterygii</taxon>
        <taxon>Teleostei</taxon>
        <taxon>Anguilliformes</taxon>
        <taxon>Anguillidae</taxon>
        <taxon>Anguilla</taxon>
    </lineage>
</organism>
<feature type="compositionally biased region" description="Low complexity" evidence="1">
    <location>
        <begin position="168"/>
        <end position="181"/>
    </location>
</feature>
<proteinExistence type="predicted"/>
<feature type="region of interest" description="Disordered" evidence="1">
    <location>
        <begin position="1"/>
        <end position="118"/>
    </location>
</feature>
<feature type="region of interest" description="Disordered" evidence="1">
    <location>
        <begin position="156"/>
        <end position="237"/>
    </location>
</feature>
<dbReference type="Proteomes" id="UP001044222">
    <property type="component" value="Chromosome 9"/>
</dbReference>
<protein>
    <submittedName>
        <fullName evidence="2">Uncharacterized protein</fullName>
    </submittedName>
</protein>
<feature type="compositionally biased region" description="Low complexity" evidence="1">
    <location>
        <begin position="72"/>
        <end position="98"/>
    </location>
</feature>